<accession>D8RMY0</accession>
<dbReference type="GO" id="GO:0005829">
    <property type="term" value="C:cytosol"/>
    <property type="evidence" value="ECO:0000318"/>
    <property type="project" value="GO_Central"/>
</dbReference>
<dbReference type="SUPFAM" id="SSF51430">
    <property type="entry name" value="NAD(P)-linked oxidoreductase"/>
    <property type="match status" value="1"/>
</dbReference>
<comment type="similarity">
    <text evidence="1">Belongs to the aldo/keto reductase family.</text>
</comment>
<dbReference type="PIRSF" id="PIRSF000097">
    <property type="entry name" value="AKR"/>
    <property type="match status" value="1"/>
</dbReference>
<name>D8RMY0_SELML</name>
<dbReference type="GO" id="GO:0004032">
    <property type="term" value="F:aldose reductase (NADPH) activity"/>
    <property type="evidence" value="ECO:0000318"/>
    <property type="project" value="GO_Central"/>
</dbReference>
<dbReference type="STRING" id="88036.D8RMY0"/>
<dbReference type="PROSITE" id="PS00062">
    <property type="entry name" value="ALDOKETO_REDUCTASE_2"/>
    <property type="match status" value="1"/>
</dbReference>
<gene>
    <name evidence="7" type="ORF">SELMODRAFT_270969</name>
</gene>
<dbReference type="InterPro" id="IPR036812">
    <property type="entry name" value="NAD(P)_OxRdtase_dom_sf"/>
</dbReference>
<protein>
    <recommendedName>
        <fullName evidence="6">NADP-dependent oxidoreductase domain-containing protein</fullName>
    </recommendedName>
</protein>
<evidence type="ECO:0000256" key="2">
    <source>
        <dbReference type="ARBA" id="ARBA00022857"/>
    </source>
</evidence>
<keyword evidence="2" id="KW-0521">NADP</keyword>
<dbReference type="Gene3D" id="3.20.20.100">
    <property type="entry name" value="NADP-dependent oxidoreductase domain"/>
    <property type="match status" value="1"/>
</dbReference>
<feature type="site" description="Lowers pKa of active site Tyr" evidence="5">
    <location>
        <position position="94"/>
    </location>
</feature>
<dbReference type="InParanoid" id="D8RMY0"/>
<evidence type="ECO:0000256" key="3">
    <source>
        <dbReference type="PIRSR" id="PIRSR000097-1"/>
    </source>
</evidence>
<dbReference type="OrthoDB" id="416253at2759"/>
<dbReference type="AlphaFoldDB" id="D8RMY0"/>
<dbReference type="FunFam" id="3.20.20.100:FF:000013">
    <property type="entry name" value="NADPH-dependent codeinone reductase 1-1"/>
    <property type="match status" value="1"/>
</dbReference>
<dbReference type="eggNOG" id="KOG1577">
    <property type="taxonomic scope" value="Eukaryota"/>
</dbReference>
<dbReference type="InterPro" id="IPR018170">
    <property type="entry name" value="Aldo/ket_reductase_CS"/>
</dbReference>
<evidence type="ECO:0000256" key="1">
    <source>
        <dbReference type="ARBA" id="ARBA00007905"/>
    </source>
</evidence>
<feature type="domain" description="NADP-dependent oxidoreductase" evidence="6">
    <location>
        <begin position="28"/>
        <end position="294"/>
    </location>
</feature>
<feature type="binding site" evidence="4">
    <location>
        <position position="125"/>
    </location>
    <ligand>
        <name>substrate</name>
    </ligand>
</feature>
<dbReference type="OMA" id="IPEDMFV"/>
<dbReference type="KEGG" id="smo:SELMODRAFT_270969"/>
<dbReference type="EMBL" id="GL377584">
    <property type="protein sequence ID" value="EFJ26615.1"/>
    <property type="molecule type" value="Genomic_DNA"/>
</dbReference>
<reference evidence="7 8" key="1">
    <citation type="journal article" date="2011" name="Science">
        <title>The Selaginella genome identifies genetic changes associated with the evolution of vascular plants.</title>
        <authorList>
            <person name="Banks J.A."/>
            <person name="Nishiyama T."/>
            <person name="Hasebe M."/>
            <person name="Bowman J.L."/>
            <person name="Gribskov M."/>
            <person name="dePamphilis C."/>
            <person name="Albert V.A."/>
            <person name="Aono N."/>
            <person name="Aoyama T."/>
            <person name="Ambrose B.A."/>
            <person name="Ashton N.W."/>
            <person name="Axtell M.J."/>
            <person name="Barker E."/>
            <person name="Barker M.S."/>
            <person name="Bennetzen J.L."/>
            <person name="Bonawitz N.D."/>
            <person name="Chapple C."/>
            <person name="Cheng C."/>
            <person name="Correa L.G."/>
            <person name="Dacre M."/>
            <person name="DeBarry J."/>
            <person name="Dreyer I."/>
            <person name="Elias M."/>
            <person name="Engstrom E.M."/>
            <person name="Estelle M."/>
            <person name="Feng L."/>
            <person name="Finet C."/>
            <person name="Floyd S.K."/>
            <person name="Frommer W.B."/>
            <person name="Fujita T."/>
            <person name="Gramzow L."/>
            <person name="Gutensohn M."/>
            <person name="Harholt J."/>
            <person name="Hattori M."/>
            <person name="Heyl A."/>
            <person name="Hirai T."/>
            <person name="Hiwatashi Y."/>
            <person name="Ishikawa M."/>
            <person name="Iwata M."/>
            <person name="Karol K.G."/>
            <person name="Koehler B."/>
            <person name="Kolukisaoglu U."/>
            <person name="Kubo M."/>
            <person name="Kurata T."/>
            <person name="Lalonde S."/>
            <person name="Li K."/>
            <person name="Li Y."/>
            <person name="Litt A."/>
            <person name="Lyons E."/>
            <person name="Manning G."/>
            <person name="Maruyama T."/>
            <person name="Michael T.P."/>
            <person name="Mikami K."/>
            <person name="Miyazaki S."/>
            <person name="Morinaga S."/>
            <person name="Murata T."/>
            <person name="Mueller-Roeber B."/>
            <person name="Nelson D.R."/>
            <person name="Obara M."/>
            <person name="Oguri Y."/>
            <person name="Olmstead R.G."/>
            <person name="Onodera N."/>
            <person name="Petersen B.L."/>
            <person name="Pils B."/>
            <person name="Prigge M."/>
            <person name="Rensing S.A."/>
            <person name="Riano-Pachon D.M."/>
            <person name="Roberts A.W."/>
            <person name="Sato Y."/>
            <person name="Scheller H.V."/>
            <person name="Schulz B."/>
            <person name="Schulz C."/>
            <person name="Shakirov E.V."/>
            <person name="Shibagaki N."/>
            <person name="Shinohara N."/>
            <person name="Shippen D.E."/>
            <person name="Soerensen I."/>
            <person name="Sotooka R."/>
            <person name="Sugimoto N."/>
            <person name="Sugita M."/>
            <person name="Sumikawa N."/>
            <person name="Tanurdzic M."/>
            <person name="Theissen G."/>
            <person name="Ulvskov P."/>
            <person name="Wakazuki S."/>
            <person name="Weng J.K."/>
            <person name="Willats W.W."/>
            <person name="Wipf D."/>
            <person name="Wolf P.G."/>
            <person name="Yang L."/>
            <person name="Zimmer A.D."/>
            <person name="Zhu Q."/>
            <person name="Mitros T."/>
            <person name="Hellsten U."/>
            <person name="Loque D."/>
            <person name="Otillar R."/>
            <person name="Salamov A."/>
            <person name="Schmutz J."/>
            <person name="Shapiro H."/>
            <person name="Lindquist E."/>
            <person name="Lucas S."/>
            <person name="Rokhsar D."/>
            <person name="Grigoriev I.V."/>
        </authorList>
    </citation>
    <scope>NUCLEOTIDE SEQUENCE [LARGE SCALE GENOMIC DNA]</scope>
</reference>
<organism evidence="8">
    <name type="scientific">Selaginella moellendorffii</name>
    <name type="common">Spikemoss</name>
    <dbReference type="NCBI Taxonomy" id="88036"/>
    <lineage>
        <taxon>Eukaryota</taxon>
        <taxon>Viridiplantae</taxon>
        <taxon>Streptophyta</taxon>
        <taxon>Embryophyta</taxon>
        <taxon>Tracheophyta</taxon>
        <taxon>Lycopodiopsida</taxon>
        <taxon>Selaginellales</taxon>
        <taxon>Selaginellaceae</taxon>
        <taxon>Selaginella</taxon>
    </lineage>
</organism>
<dbReference type="Pfam" id="PF00248">
    <property type="entry name" value="Aldo_ket_red"/>
    <property type="match status" value="1"/>
</dbReference>
<evidence type="ECO:0000256" key="4">
    <source>
        <dbReference type="PIRSR" id="PIRSR000097-2"/>
    </source>
</evidence>
<dbReference type="InterPro" id="IPR023210">
    <property type="entry name" value="NADP_OxRdtase_dom"/>
</dbReference>
<evidence type="ECO:0000259" key="6">
    <source>
        <dbReference type="Pfam" id="PF00248"/>
    </source>
</evidence>
<feature type="active site" description="Proton donor" evidence="3">
    <location>
        <position position="65"/>
    </location>
</feature>
<dbReference type="HOGENOM" id="CLU_023205_0_0_1"/>
<evidence type="ECO:0000256" key="5">
    <source>
        <dbReference type="PIRSR" id="PIRSR000097-3"/>
    </source>
</evidence>
<evidence type="ECO:0000313" key="7">
    <source>
        <dbReference type="EMBL" id="EFJ26615.1"/>
    </source>
</evidence>
<keyword evidence="8" id="KW-1185">Reference proteome</keyword>
<dbReference type="PROSITE" id="PS00798">
    <property type="entry name" value="ALDOKETO_REDUCTASE_1"/>
    <property type="match status" value="1"/>
</dbReference>
<dbReference type="Proteomes" id="UP000001514">
    <property type="component" value="Unassembled WGS sequence"/>
</dbReference>
<dbReference type="Gramene" id="EFJ26615">
    <property type="protein sequence ID" value="EFJ26615"/>
    <property type="gene ID" value="SELMODRAFT_270969"/>
</dbReference>
<proteinExistence type="inferred from homology"/>
<sequence>MGYGDDGAGDGGSMAHFQLHTGGRMPAIGLGMWPGYSQEEKGRAGATVKAAVAAGYRHIDCASVYGNEKDIGLALQEIFLSGAVTRGDLWITSKLWNSDHDRVQEACDQTLQDLQLDYLDLYLIHWPVRVKEHYQQEDGTRKTEIVPLQLDETWKKMEQLVRTGRVRAIGVSNFSSKKIDHLLANATIVPAVNQVECHPVWQQKALHDYCTSKAIHLSGYSPLGNWGPKVLGHPIVKEIADKLSKSPAQVALRWGIQMGHSVLPKSSNPDRLKENLDILGWSIPDEDFQKLSGIQQERLIKGTNWVNDTSPYKRVEDLWDE</sequence>
<dbReference type="PROSITE" id="PS00063">
    <property type="entry name" value="ALDOKETO_REDUCTASE_3"/>
    <property type="match status" value="1"/>
</dbReference>
<dbReference type="PANTHER" id="PTHR11732">
    <property type="entry name" value="ALDO/KETO REDUCTASE"/>
    <property type="match status" value="1"/>
</dbReference>
<dbReference type="InterPro" id="IPR020471">
    <property type="entry name" value="AKR"/>
</dbReference>
<evidence type="ECO:0000313" key="8">
    <source>
        <dbReference type="Proteomes" id="UP000001514"/>
    </source>
</evidence>
<dbReference type="PRINTS" id="PR00069">
    <property type="entry name" value="ALDKETRDTASE"/>
</dbReference>